<organism evidence="2 3">
    <name type="scientific">Chitinophaga rupis</name>
    <dbReference type="NCBI Taxonomy" id="573321"/>
    <lineage>
        <taxon>Bacteria</taxon>
        <taxon>Pseudomonadati</taxon>
        <taxon>Bacteroidota</taxon>
        <taxon>Chitinophagia</taxon>
        <taxon>Chitinophagales</taxon>
        <taxon>Chitinophagaceae</taxon>
        <taxon>Chitinophaga</taxon>
    </lineage>
</organism>
<dbReference type="Proteomes" id="UP000198984">
    <property type="component" value="Unassembled WGS sequence"/>
</dbReference>
<dbReference type="STRING" id="573321.SAMN04488505_101449"/>
<dbReference type="RefSeq" id="WP_089906513.1">
    <property type="nucleotide sequence ID" value="NZ_FOBB01000001.1"/>
</dbReference>
<dbReference type="OrthoDB" id="1114031at2"/>
<name>A0A1H7I2W5_9BACT</name>
<feature type="chain" id="PRO_5011720339" description="Lipoprotein" evidence="1">
    <location>
        <begin position="26"/>
        <end position="291"/>
    </location>
</feature>
<dbReference type="AlphaFoldDB" id="A0A1H7I2W5"/>
<evidence type="ECO:0000313" key="3">
    <source>
        <dbReference type="Proteomes" id="UP000198984"/>
    </source>
</evidence>
<keyword evidence="1" id="KW-0732">Signal</keyword>
<gene>
    <name evidence="2" type="ORF">SAMN04488505_101449</name>
</gene>
<dbReference type="EMBL" id="FOBB01000001">
    <property type="protein sequence ID" value="SEK56758.1"/>
    <property type="molecule type" value="Genomic_DNA"/>
</dbReference>
<feature type="signal peptide" evidence="1">
    <location>
        <begin position="1"/>
        <end position="25"/>
    </location>
</feature>
<dbReference type="PROSITE" id="PS51257">
    <property type="entry name" value="PROKAR_LIPOPROTEIN"/>
    <property type="match status" value="1"/>
</dbReference>
<keyword evidence="3" id="KW-1185">Reference proteome</keyword>
<evidence type="ECO:0000256" key="1">
    <source>
        <dbReference type="SAM" id="SignalP"/>
    </source>
</evidence>
<proteinExistence type="predicted"/>
<sequence>MKNFCFNRIFAAVLILLATATIFFACSKSNEATPDTNANDNKALAAASYEAQASTLYDDLFDVTLSVGDDQGLNTSGRKATGTPGQFKLGACYKFNIDDVTIDKWPKTLTLDFGTGCTGTDGRVRAGKVIITISNYIMKPGTIINITLDGYSVNQVQLKGTKVITNQSSGTTFKYSTKVTDGIIKLDTLTFGYSCEKVITQVEGGNTPFVTEDDSYSGTGTASLTYPGGTIVTYTTKEPLIKALKCAWIGKGKADVTFDQVTATIDYGAGICDDSATVSIGDKVKGVILPR</sequence>
<protein>
    <recommendedName>
        <fullName evidence="4">Lipoprotein</fullName>
    </recommendedName>
</protein>
<evidence type="ECO:0008006" key="4">
    <source>
        <dbReference type="Google" id="ProtNLM"/>
    </source>
</evidence>
<evidence type="ECO:0000313" key="2">
    <source>
        <dbReference type="EMBL" id="SEK56758.1"/>
    </source>
</evidence>
<reference evidence="2 3" key="1">
    <citation type="submission" date="2016-10" db="EMBL/GenBank/DDBJ databases">
        <authorList>
            <person name="de Groot N.N."/>
        </authorList>
    </citation>
    <scope>NUCLEOTIDE SEQUENCE [LARGE SCALE GENOMIC DNA]</scope>
    <source>
        <strain evidence="2 3">DSM 21039</strain>
    </source>
</reference>
<accession>A0A1H7I2W5</accession>